<protein>
    <submittedName>
        <fullName evidence="2">Uncharacterized protein</fullName>
    </submittedName>
</protein>
<evidence type="ECO:0000313" key="3">
    <source>
        <dbReference type="Proteomes" id="UP000248405"/>
    </source>
</evidence>
<dbReference type="AlphaFoldDB" id="A0A319BXR2"/>
<proteinExistence type="predicted"/>
<dbReference type="GeneID" id="37215936"/>
<accession>A0A319BXR2</accession>
<name>A0A319BXR2_ASPVC</name>
<evidence type="ECO:0000313" key="2">
    <source>
        <dbReference type="EMBL" id="PYH67908.1"/>
    </source>
</evidence>
<evidence type="ECO:0000256" key="1">
    <source>
        <dbReference type="SAM" id="MobiDB-lite"/>
    </source>
</evidence>
<feature type="region of interest" description="Disordered" evidence="1">
    <location>
        <begin position="69"/>
        <end position="95"/>
    </location>
</feature>
<dbReference type="RefSeq" id="XP_025561702.1">
    <property type="nucleotide sequence ID" value="XM_025711344.1"/>
</dbReference>
<dbReference type="EMBL" id="KZ821628">
    <property type="protein sequence ID" value="PYH67908.1"/>
    <property type="molecule type" value="Genomic_DNA"/>
</dbReference>
<dbReference type="OrthoDB" id="419598at2759"/>
<sequence>MLFVPSEWVGPAPRGIIDTRDKKFDILGVIQRVGPGTQDSVRSVGPRPLNYIDHRIVGDGNERFGLTDMGDIGRGQNQRSNRESNDVGRGGRSMGRKSISWTLSITIWASTAYHGYYLGYLDFRKLFPDFPKGRSLKAYYQQGLTEGSK</sequence>
<dbReference type="Proteomes" id="UP000248405">
    <property type="component" value="Unassembled WGS sequence"/>
</dbReference>
<reference evidence="2" key="1">
    <citation type="submission" date="2016-12" db="EMBL/GenBank/DDBJ databases">
        <title>The genomes of Aspergillus section Nigri reveals drivers in fungal speciation.</title>
        <authorList>
            <consortium name="DOE Joint Genome Institute"/>
            <person name="Vesth T.C."/>
            <person name="Nybo J."/>
            <person name="Theobald S."/>
            <person name="Brandl J."/>
            <person name="Frisvad J.C."/>
            <person name="Nielsen K.F."/>
            <person name="Lyhne E.K."/>
            <person name="Kogle M.E."/>
            <person name="Kuo A."/>
            <person name="Riley R."/>
            <person name="Clum A."/>
            <person name="Nolan M."/>
            <person name="Lipzen A."/>
            <person name="Salamov A."/>
            <person name="Henrissat B."/>
            <person name="Wiebenga A."/>
            <person name="De Vries R.P."/>
            <person name="Grigoriev I.V."/>
            <person name="Mortensen U.H."/>
            <person name="Andersen M.R."/>
            <person name="Baker S.E."/>
        </authorList>
    </citation>
    <scope>NUCLEOTIDE SEQUENCE [LARGE SCALE GENOMIC DNA]</scope>
    <source>
        <strain evidence="2">CBS 113365</strain>
    </source>
</reference>
<gene>
    <name evidence="2" type="ORF">BO88DRAFT_464694</name>
</gene>
<keyword evidence="3" id="KW-1185">Reference proteome</keyword>
<organism evidence="2 3">
    <name type="scientific">Aspergillus vadensis (strain CBS 113365 / IMI 142717 / IBT 24658)</name>
    <dbReference type="NCBI Taxonomy" id="1448311"/>
    <lineage>
        <taxon>Eukaryota</taxon>
        <taxon>Fungi</taxon>
        <taxon>Dikarya</taxon>
        <taxon>Ascomycota</taxon>
        <taxon>Pezizomycotina</taxon>
        <taxon>Eurotiomycetes</taxon>
        <taxon>Eurotiomycetidae</taxon>
        <taxon>Eurotiales</taxon>
        <taxon>Aspergillaceae</taxon>
        <taxon>Aspergillus</taxon>
        <taxon>Aspergillus subgen. Circumdati</taxon>
    </lineage>
</organism>